<keyword evidence="1" id="KW-1133">Transmembrane helix</keyword>
<protein>
    <submittedName>
        <fullName evidence="3">Uncharacterized protein</fullName>
    </submittedName>
</protein>
<dbReference type="Proteomes" id="UP000887569">
    <property type="component" value="Unplaced"/>
</dbReference>
<evidence type="ECO:0000313" key="3">
    <source>
        <dbReference type="WBParaSite" id="PgR005X_g010_t02"/>
    </source>
</evidence>
<accession>A0A915AC67</accession>
<dbReference type="WBParaSite" id="PgR005X_g010_t02">
    <property type="protein sequence ID" value="PgR005X_g010_t02"/>
    <property type="gene ID" value="PgR005X_g010"/>
</dbReference>
<organism evidence="2 3">
    <name type="scientific">Parascaris univalens</name>
    <name type="common">Nematode worm</name>
    <dbReference type="NCBI Taxonomy" id="6257"/>
    <lineage>
        <taxon>Eukaryota</taxon>
        <taxon>Metazoa</taxon>
        <taxon>Ecdysozoa</taxon>
        <taxon>Nematoda</taxon>
        <taxon>Chromadorea</taxon>
        <taxon>Rhabditida</taxon>
        <taxon>Spirurina</taxon>
        <taxon>Ascaridomorpha</taxon>
        <taxon>Ascaridoidea</taxon>
        <taxon>Ascarididae</taxon>
        <taxon>Parascaris</taxon>
    </lineage>
</organism>
<keyword evidence="2" id="KW-1185">Reference proteome</keyword>
<keyword evidence="1" id="KW-0812">Transmembrane</keyword>
<keyword evidence="1" id="KW-0472">Membrane</keyword>
<dbReference type="AlphaFoldDB" id="A0A915AC67"/>
<evidence type="ECO:0000313" key="2">
    <source>
        <dbReference type="Proteomes" id="UP000887569"/>
    </source>
</evidence>
<name>A0A915AC67_PARUN</name>
<proteinExistence type="predicted"/>
<evidence type="ECO:0000256" key="1">
    <source>
        <dbReference type="SAM" id="Phobius"/>
    </source>
</evidence>
<sequence length="95" mass="10971">MDAYSVKHDYVICFTLRIMGILRFVRTSRTSAELLGTYEDVFSATYLAQRCTSPSAPVFAAVIVVRFSLIFCVAYILNRCFASHRLFLVYFSRHR</sequence>
<reference evidence="3" key="1">
    <citation type="submission" date="2022-11" db="UniProtKB">
        <authorList>
            <consortium name="WormBaseParasite"/>
        </authorList>
    </citation>
    <scope>IDENTIFICATION</scope>
</reference>
<feature type="transmembrane region" description="Helical" evidence="1">
    <location>
        <begin position="56"/>
        <end position="77"/>
    </location>
</feature>